<proteinExistence type="predicted"/>
<gene>
    <name evidence="2" type="ORF">PKNA1_C2_0929900</name>
    <name evidence="1" type="ORF">PKNA1_H1_0929900</name>
</gene>
<dbReference type="OrthoDB" id="370564at2759"/>
<sequence>MEESHVEPFILFEGENNVNSDNFCYEYKAKSIRKGLSRTQSYRNLSSRSRMSKWACKNGAPFNFAIWEITPRCSSRFAQLKKEKLDLFLSLYLLQSDLGMIGKHNLDDFLYNEDQRRRRRDGVPMLWLHDSTATYSTSRTVQGGVKHK</sequence>
<dbReference type="EMBL" id="CWHQ02000002">
    <property type="protein sequence ID" value="SBO20297.1"/>
    <property type="molecule type" value="Genomic_DNA"/>
</dbReference>
<reference evidence="2" key="1">
    <citation type="submission" date="2016-05" db="EMBL/GenBank/DDBJ databases">
        <authorList>
            <person name="Lavstsen T."/>
            <person name="Jespersen J.S."/>
        </authorList>
    </citation>
    <scope>NUCLEOTIDE SEQUENCE [LARGE SCALE GENOMIC DNA]</scope>
</reference>
<evidence type="ECO:0000313" key="4">
    <source>
        <dbReference type="Proteomes" id="UP000182142"/>
    </source>
</evidence>
<protein>
    <submittedName>
        <fullName evidence="2">Uncharacterized protein</fullName>
    </submittedName>
</protein>
<dbReference type="AlphaFoldDB" id="A0A1A7VE71"/>
<evidence type="ECO:0000313" key="1">
    <source>
        <dbReference type="EMBL" id="SBO20099.1"/>
    </source>
</evidence>
<evidence type="ECO:0000313" key="2">
    <source>
        <dbReference type="EMBL" id="SBO20297.1"/>
    </source>
</evidence>
<dbReference type="Proteomes" id="UP000182128">
    <property type="component" value="Unassembled WGS sequence"/>
</dbReference>
<organism evidence="2 3">
    <name type="scientific">Plasmodium knowlesi (strain H)</name>
    <dbReference type="NCBI Taxonomy" id="5851"/>
    <lineage>
        <taxon>Eukaryota</taxon>
        <taxon>Sar</taxon>
        <taxon>Alveolata</taxon>
        <taxon>Apicomplexa</taxon>
        <taxon>Aconoidasida</taxon>
        <taxon>Haemosporida</taxon>
        <taxon>Plasmodiidae</taxon>
        <taxon>Plasmodium</taxon>
        <taxon>Plasmodium (Plasmodium)</taxon>
    </lineage>
</organism>
<accession>A0A1A7VE71</accession>
<reference evidence="3 4" key="2">
    <citation type="submission" date="2016-05" db="EMBL/GenBank/DDBJ databases">
        <authorList>
            <person name="Sharaf H."/>
        </authorList>
    </citation>
    <scope>NUCLEOTIDE SEQUENCE [LARGE SCALE GENOMIC DNA]</scope>
    <source>
        <strain evidence="3 4">H</strain>
    </source>
</reference>
<evidence type="ECO:0000313" key="3">
    <source>
        <dbReference type="Proteomes" id="UP000182128"/>
    </source>
</evidence>
<dbReference type="EMBL" id="CWHR02000001">
    <property type="protein sequence ID" value="SBO20099.1"/>
    <property type="molecule type" value="Genomic_DNA"/>
</dbReference>
<dbReference type="Proteomes" id="UP000182142">
    <property type="component" value="Unassembled WGS sequence"/>
</dbReference>
<name>A0A1A7VE71_PLAKH</name>
<dbReference type="VEuPathDB" id="PlasmoDB:PKNH_0929900"/>